<dbReference type="EMBL" id="LECW02000012">
    <property type="protein sequence ID" value="KRT94232.1"/>
    <property type="molecule type" value="Genomic_DNA"/>
</dbReference>
<dbReference type="EMBL" id="JARRTL010000011">
    <property type="protein sequence ID" value="MEC0485751.1"/>
    <property type="molecule type" value="Genomic_DNA"/>
</dbReference>
<proteinExistence type="predicted"/>
<evidence type="ECO:0000313" key="4">
    <source>
        <dbReference type="Proteomes" id="UP001341297"/>
    </source>
</evidence>
<sequence length="111" mass="13171">MNNLRQANLIALKVTEKFEQEIKPKLEKLGYGQAFLNEMKRARNLANRHARKLKRMTFKENDQEPVNLLIAYLETVGEAFDHLYRRENAEAQRLEAEAARIYSEFERRFGE</sequence>
<reference evidence="1" key="2">
    <citation type="submission" date="2015-10" db="EMBL/GenBank/DDBJ databases">
        <authorList>
            <person name="Gilbert D.G."/>
        </authorList>
    </citation>
    <scope>NUCLEOTIDE SEQUENCE</scope>
    <source>
        <strain evidence="1">GO-13</strain>
    </source>
</reference>
<organism evidence="1 3">
    <name type="scientific">Bacillus glycinifermentans</name>
    <dbReference type="NCBI Taxonomy" id="1664069"/>
    <lineage>
        <taxon>Bacteria</taxon>
        <taxon>Bacillati</taxon>
        <taxon>Bacillota</taxon>
        <taxon>Bacilli</taxon>
        <taxon>Bacillales</taxon>
        <taxon>Bacillaceae</taxon>
        <taxon>Bacillus</taxon>
    </lineage>
</organism>
<accession>A0A0T6BRE8</accession>
<name>A0A0T6BRE8_9BACI</name>
<dbReference type="Proteomes" id="UP001341297">
    <property type="component" value="Unassembled WGS sequence"/>
</dbReference>
<gene>
    <name evidence="1" type="ORF">AB447_202785</name>
    <name evidence="2" type="ORF">P8828_13075</name>
</gene>
<keyword evidence="4" id="KW-1185">Reference proteome</keyword>
<evidence type="ECO:0000313" key="1">
    <source>
        <dbReference type="EMBL" id="KRT94232.1"/>
    </source>
</evidence>
<evidence type="ECO:0000313" key="3">
    <source>
        <dbReference type="Proteomes" id="UP000036168"/>
    </source>
</evidence>
<dbReference type="AlphaFoldDB" id="A0A0T6BRE8"/>
<evidence type="ECO:0000313" key="2">
    <source>
        <dbReference type="EMBL" id="MEC0485751.1"/>
    </source>
</evidence>
<dbReference type="RefSeq" id="WP_048353163.1">
    <property type="nucleotide sequence ID" value="NZ_JARRTL010000011.1"/>
</dbReference>
<reference evidence="1 3" key="1">
    <citation type="journal article" date="2015" name="Int. J. Syst. Evol. Microbiol.">
        <title>Bacillus glycinifermentans sp. nov., isolated from fermented soybean paste.</title>
        <authorList>
            <person name="Kim S.J."/>
            <person name="Dunlap C.A."/>
            <person name="Kwon S.W."/>
            <person name="Rooney A.P."/>
        </authorList>
    </citation>
    <scope>NUCLEOTIDE SEQUENCE [LARGE SCALE GENOMIC DNA]</scope>
    <source>
        <strain evidence="1 3">GO-13</strain>
    </source>
</reference>
<dbReference type="STRING" id="1664069.BGLY_0947"/>
<comment type="caution">
    <text evidence="1">The sequence shown here is derived from an EMBL/GenBank/DDBJ whole genome shotgun (WGS) entry which is preliminary data.</text>
</comment>
<protein>
    <submittedName>
        <fullName evidence="1">Uncharacterized protein</fullName>
    </submittedName>
</protein>
<dbReference type="Proteomes" id="UP000036168">
    <property type="component" value="Unassembled WGS sequence"/>
</dbReference>
<reference evidence="2 4" key="3">
    <citation type="submission" date="2023-03" db="EMBL/GenBank/DDBJ databases">
        <title>Agriculturally important microbes genome sequencing.</title>
        <authorList>
            <person name="Dunlap C."/>
        </authorList>
    </citation>
    <scope>NUCLEOTIDE SEQUENCE [LARGE SCALE GENOMIC DNA]</scope>
    <source>
        <strain evidence="2 4">CBP-3203</strain>
    </source>
</reference>